<evidence type="ECO:0000313" key="1">
    <source>
        <dbReference type="EMBL" id="OAX44574.1"/>
    </source>
</evidence>
<dbReference type="Proteomes" id="UP000092154">
    <property type="component" value="Unassembled WGS sequence"/>
</dbReference>
<reference evidence="1 2" key="1">
    <citation type="submission" date="2016-06" db="EMBL/GenBank/DDBJ databases">
        <title>Comparative genomics of the ectomycorrhizal sister species Rhizopogon vinicolor and Rhizopogon vesiculosus (Basidiomycota: Boletales) reveals a divergence of the mating type B locus.</title>
        <authorList>
            <consortium name="DOE Joint Genome Institute"/>
            <person name="Mujic A.B."/>
            <person name="Kuo A."/>
            <person name="Tritt A."/>
            <person name="Lipzen A."/>
            <person name="Chen C."/>
            <person name="Johnson J."/>
            <person name="Sharma A."/>
            <person name="Barry K."/>
            <person name="Grigoriev I.V."/>
            <person name="Spatafora J.W."/>
        </authorList>
    </citation>
    <scope>NUCLEOTIDE SEQUENCE [LARGE SCALE GENOMIC DNA]</scope>
    <source>
        <strain evidence="1 2">AM-OR11-026</strain>
    </source>
</reference>
<dbReference type="EMBL" id="KV448124">
    <property type="protein sequence ID" value="OAX44574.1"/>
    <property type="molecule type" value="Genomic_DNA"/>
</dbReference>
<accession>A0A1B7NIH9</accession>
<sequence>MTHRDSMLHIICLLPVTPLGIPESDGIGVQAGSQELLELISVIPEDPAAQLTGMLLREVFRRLTVTKRGYMSRGRYRVRCPSKDNEHGTSRDVISPVRSIVSHFGHKTLPSDKVGLRATREQITLGIIITRSSSNPKFVAAATAPLPLCSEIWFLVQGGKMTKVYPMGPCKVWR</sequence>
<protein>
    <submittedName>
        <fullName evidence="1">Uncharacterized protein</fullName>
    </submittedName>
</protein>
<gene>
    <name evidence="1" type="ORF">K503DRAFT_852620</name>
</gene>
<keyword evidence="2" id="KW-1185">Reference proteome</keyword>
<evidence type="ECO:0000313" key="2">
    <source>
        <dbReference type="Proteomes" id="UP000092154"/>
    </source>
</evidence>
<name>A0A1B7NIH9_9AGAM</name>
<dbReference type="InParanoid" id="A0A1B7NIH9"/>
<proteinExistence type="predicted"/>
<organism evidence="1 2">
    <name type="scientific">Rhizopogon vinicolor AM-OR11-026</name>
    <dbReference type="NCBI Taxonomy" id="1314800"/>
    <lineage>
        <taxon>Eukaryota</taxon>
        <taxon>Fungi</taxon>
        <taxon>Dikarya</taxon>
        <taxon>Basidiomycota</taxon>
        <taxon>Agaricomycotina</taxon>
        <taxon>Agaricomycetes</taxon>
        <taxon>Agaricomycetidae</taxon>
        <taxon>Boletales</taxon>
        <taxon>Suillineae</taxon>
        <taxon>Rhizopogonaceae</taxon>
        <taxon>Rhizopogon</taxon>
    </lineage>
</organism>
<dbReference type="AlphaFoldDB" id="A0A1B7NIH9"/>